<reference evidence="5" key="1">
    <citation type="journal article" date="2019" name="Int. J. Syst. Evol. Microbiol.">
        <title>The Global Catalogue of Microorganisms (GCM) 10K type strain sequencing project: providing services to taxonomists for standard genome sequencing and annotation.</title>
        <authorList>
            <consortium name="The Broad Institute Genomics Platform"/>
            <consortium name="The Broad Institute Genome Sequencing Center for Infectious Disease"/>
            <person name="Wu L."/>
            <person name="Ma J."/>
        </authorList>
    </citation>
    <scope>NUCLEOTIDE SEQUENCE [LARGE SCALE GENOMIC DNA]</scope>
    <source>
        <strain evidence="5">JCM 18325</strain>
    </source>
</reference>
<dbReference type="RefSeq" id="WP_345276605.1">
    <property type="nucleotide sequence ID" value="NZ_BAABJW010000002.1"/>
</dbReference>
<feature type="signal peptide" evidence="2">
    <location>
        <begin position="1"/>
        <end position="19"/>
    </location>
</feature>
<sequence length="712" mass="77265">MKKITLLICLFVSFTWAQADLTVTVDVSEIDLGTGGMNIVHNYQNPAFQENAAVNNNDGTWSYTFTAVPFGQQIEYIWRAYWPANAFAGYNEALVPLVASKGLENDIAIDEPKNTDFFAFCNRIATGGTPPDTYYFESFRKPGVIYPEIAVTGTAGEFHYIRYSVNSFDINGGPGAVDNGDGTHTVRVRPSVGFEYLWNNQDTTTEENLIACANGGAAGPVNTDNFSFANRVHTAGINDRDEFNVCPEDEALVIDFETADTGAGWTWTVFENDPVNGYNVAGSIVANPVAGGINTSANVFQFTGDPTMEVWGRIGAESGHPAGNPSVTPSDLPAYTVDDTNNYMTMMVYQVGYSAPVRIKLAGVANASVGEVTSQNSTVADEWTKLTFDMSAYNTLGEQIDQIIILPSFAPSATARTIYIDNITFGAVPSGDCFDGIQNGDEEGVDCGGRCGNSCVIPAPLVSAPVSITPETDQKYIFSDEYTIPANKLDFNNPTWATVPPSNFGTSTAEVVSGTTDNIRYFTDVNLLFMPFTQFDAGAYNYFHIDIWSDTSTFAIVKLEGAGGPTFNGNVGVTLTPGQWTSVDIDLNTFGGLSNPGDRFGIFQLVIEATAGLDYYFDNIYFSKSAFTLSTKNFEVEGLKVYPNPSQDSWTVSTKNIKMNTIEVFDILGKNVMSLKPESTEVEIEASELTTGLYFARITTDEGSESLKLVKK</sequence>
<dbReference type="EMBL" id="BAABJW010000002">
    <property type="protein sequence ID" value="GAA4811062.1"/>
    <property type="molecule type" value="Genomic_DNA"/>
</dbReference>
<accession>A0ABP9CMW8</accession>
<dbReference type="Pfam" id="PF18962">
    <property type="entry name" value="Por_Secre_tail"/>
    <property type="match status" value="1"/>
</dbReference>
<feature type="chain" id="PRO_5047516748" description="Secretion system C-terminal sorting domain-containing protein" evidence="2">
    <location>
        <begin position="20"/>
        <end position="712"/>
    </location>
</feature>
<keyword evidence="1 2" id="KW-0732">Signal</keyword>
<organism evidence="4 5">
    <name type="scientific">Litoribaculum gwangyangense</name>
    <dbReference type="NCBI Taxonomy" id="1130722"/>
    <lineage>
        <taxon>Bacteria</taxon>
        <taxon>Pseudomonadati</taxon>
        <taxon>Bacteroidota</taxon>
        <taxon>Flavobacteriia</taxon>
        <taxon>Flavobacteriales</taxon>
        <taxon>Flavobacteriaceae</taxon>
        <taxon>Litoribaculum</taxon>
    </lineage>
</organism>
<protein>
    <recommendedName>
        <fullName evidence="3">Secretion system C-terminal sorting domain-containing protein</fullName>
    </recommendedName>
</protein>
<evidence type="ECO:0000256" key="2">
    <source>
        <dbReference type="SAM" id="SignalP"/>
    </source>
</evidence>
<keyword evidence="5" id="KW-1185">Reference proteome</keyword>
<evidence type="ECO:0000313" key="5">
    <source>
        <dbReference type="Proteomes" id="UP001501433"/>
    </source>
</evidence>
<feature type="domain" description="Secretion system C-terminal sorting" evidence="3">
    <location>
        <begin position="641"/>
        <end position="709"/>
    </location>
</feature>
<name>A0ABP9CMW8_9FLAO</name>
<evidence type="ECO:0000313" key="4">
    <source>
        <dbReference type="EMBL" id="GAA4811062.1"/>
    </source>
</evidence>
<dbReference type="InterPro" id="IPR026444">
    <property type="entry name" value="Secre_tail"/>
</dbReference>
<dbReference type="Gene3D" id="2.60.120.430">
    <property type="entry name" value="Galactose-binding lectin"/>
    <property type="match status" value="1"/>
</dbReference>
<dbReference type="NCBIfam" id="TIGR04183">
    <property type="entry name" value="Por_Secre_tail"/>
    <property type="match status" value="1"/>
</dbReference>
<comment type="caution">
    <text evidence="4">The sequence shown here is derived from an EMBL/GenBank/DDBJ whole genome shotgun (WGS) entry which is preliminary data.</text>
</comment>
<evidence type="ECO:0000259" key="3">
    <source>
        <dbReference type="Pfam" id="PF18962"/>
    </source>
</evidence>
<evidence type="ECO:0000256" key="1">
    <source>
        <dbReference type="ARBA" id="ARBA00022729"/>
    </source>
</evidence>
<proteinExistence type="predicted"/>
<dbReference type="Proteomes" id="UP001501433">
    <property type="component" value="Unassembled WGS sequence"/>
</dbReference>
<gene>
    <name evidence="4" type="ORF">GCM10023330_17830</name>
</gene>